<dbReference type="EMBL" id="MGKV01000021">
    <property type="protein sequence ID" value="OGN31701.1"/>
    <property type="molecule type" value="Genomic_DNA"/>
</dbReference>
<dbReference type="AlphaFoldDB" id="A0A1F8H2D2"/>
<dbReference type="Proteomes" id="UP000177609">
    <property type="component" value="Unassembled WGS sequence"/>
</dbReference>
<reference evidence="1 2" key="1">
    <citation type="journal article" date="2016" name="Nat. Commun.">
        <title>Thousands of microbial genomes shed light on interconnected biogeochemical processes in an aquifer system.</title>
        <authorList>
            <person name="Anantharaman K."/>
            <person name="Brown C.T."/>
            <person name="Hug L.A."/>
            <person name="Sharon I."/>
            <person name="Castelle C.J."/>
            <person name="Probst A.J."/>
            <person name="Thomas B.C."/>
            <person name="Singh A."/>
            <person name="Wilkins M.J."/>
            <person name="Karaoz U."/>
            <person name="Brodie E.L."/>
            <person name="Williams K.H."/>
            <person name="Hubbard S.S."/>
            <person name="Banfield J.F."/>
        </authorList>
    </citation>
    <scope>NUCLEOTIDE SEQUENCE [LARGE SCALE GENOMIC DNA]</scope>
</reference>
<sequence>MICPPSTEFLANLSGCHAKIPVASPASIRFNISAKTGRPGFFAVCFSTKVSTTSMFSFLANSRNSANWSAILRICLSSLSVDLRA</sequence>
<gene>
    <name evidence="1" type="ORF">A3J01_02275</name>
</gene>
<accession>A0A1F8H2D2</accession>
<comment type="caution">
    <text evidence="1">The sequence shown here is derived from an EMBL/GenBank/DDBJ whole genome shotgun (WGS) entry which is preliminary data.</text>
</comment>
<evidence type="ECO:0000313" key="2">
    <source>
        <dbReference type="Proteomes" id="UP000177609"/>
    </source>
</evidence>
<organism evidence="1 2">
    <name type="scientific">Candidatus Yanofskybacteria bacterium RIFCSPLOWO2_02_FULL_45_18</name>
    <dbReference type="NCBI Taxonomy" id="1802707"/>
    <lineage>
        <taxon>Bacteria</taxon>
        <taxon>Candidatus Yanofskyibacteriota</taxon>
    </lineage>
</organism>
<proteinExistence type="predicted"/>
<name>A0A1F8H2D2_9BACT</name>
<protein>
    <submittedName>
        <fullName evidence="1">Uncharacterized protein</fullName>
    </submittedName>
</protein>
<evidence type="ECO:0000313" key="1">
    <source>
        <dbReference type="EMBL" id="OGN31701.1"/>
    </source>
</evidence>